<dbReference type="InterPro" id="IPR033712">
    <property type="entry name" value="Pumilio_RNA-bd"/>
</dbReference>
<keyword evidence="8" id="KW-1185">Reference proteome</keyword>
<feature type="repeat" description="Pumilio" evidence="4">
    <location>
        <begin position="187"/>
        <end position="222"/>
    </location>
</feature>
<evidence type="ECO:0000313" key="7">
    <source>
        <dbReference type="EMBL" id="GFY95976.1"/>
    </source>
</evidence>
<dbReference type="PROSITE" id="PS50302">
    <property type="entry name" value="PUM"/>
    <property type="match status" value="7"/>
</dbReference>
<dbReference type="EMBL" id="BJWL01000011">
    <property type="protein sequence ID" value="GFY95976.1"/>
    <property type="molecule type" value="Genomic_DNA"/>
</dbReference>
<feature type="region of interest" description="Disordered" evidence="5">
    <location>
        <begin position="16"/>
        <end position="38"/>
    </location>
</feature>
<dbReference type="InterPro" id="IPR011989">
    <property type="entry name" value="ARM-like"/>
</dbReference>
<comment type="caution">
    <text evidence="7">The sequence shown here is derived from an EMBL/GenBank/DDBJ whole genome shotgun (WGS) entry which is preliminary data.</text>
</comment>
<accession>A0A7J0FC29</accession>
<dbReference type="InterPro" id="IPR033133">
    <property type="entry name" value="PUM-HD"/>
</dbReference>
<dbReference type="PROSITE" id="PS50303">
    <property type="entry name" value="PUM_HD"/>
    <property type="match status" value="1"/>
</dbReference>
<sequence>MENGYWNPNQSSLRNLISPPLSSPGNFDGFDPQSPLPYQSLEASLSRLTLSSQSSASHRQQPLSHGGDYGGEGFSPLFFQGNANLQNLRVQNNVNGQMGFAGTHINPIVGASLTGSHRTAVSEAWPTDDEVDSSCGFSQNHEPIYWSILISNLMGLCLRNTNLASPNLNSQRLIQFRENPNCWSLESLRGQIVSLAKDQYGSRLLQTKFENPQKEEIDMVLFEVIEHIGELMRDQFGNYIIQKLVKVCNEKQRTLIVFAVTRTRLQFISICLNPHGTRVVQKLFEYITTQQQIFMVLSALKSGAVALATDPNGHHVIQHCLIRFSNEDNKYILNEIADDCFKVATNKYGCCVIQSCVEHFQGEYRERLVAEIIANALHLSEDRYGNYVVQHLLGFRIPETTENVLRQLEGNFHVELLKSPNVSMLLVDPFGNFVIQSALSVAKGVIRNALLNLIRVNAPYMRTNLYGKKVLAFLDNMKEQRV</sequence>
<evidence type="ECO:0000256" key="2">
    <source>
        <dbReference type="ARBA" id="ARBA00022845"/>
    </source>
</evidence>
<dbReference type="PANTHER" id="PTHR12537">
    <property type="entry name" value="RNA BINDING PROTEIN PUMILIO-RELATED"/>
    <property type="match status" value="1"/>
</dbReference>
<dbReference type="GO" id="GO:0005737">
    <property type="term" value="C:cytoplasm"/>
    <property type="evidence" value="ECO:0007669"/>
    <property type="project" value="TreeGrafter"/>
</dbReference>
<dbReference type="SUPFAM" id="SSF48371">
    <property type="entry name" value="ARM repeat"/>
    <property type="match status" value="1"/>
</dbReference>
<dbReference type="InterPro" id="IPR001313">
    <property type="entry name" value="Pumilio_RNA-bd_rpt"/>
</dbReference>
<feature type="repeat" description="Pumilio" evidence="4">
    <location>
        <begin position="223"/>
        <end position="258"/>
    </location>
</feature>
<dbReference type="InterPro" id="IPR016024">
    <property type="entry name" value="ARM-type_fold"/>
</dbReference>
<dbReference type="Proteomes" id="UP000585474">
    <property type="component" value="Unassembled WGS sequence"/>
</dbReference>
<evidence type="ECO:0000256" key="3">
    <source>
        <dbReference type="ARBA" id="ARBA00022884"/>
    </source>
</evidence>
<evidence type="ECO:0000256" key="4">
    <source>
        <dbReference type="PROSITE-ProRule" id="PRU00317"/>
    </source>
</evidence>
<keyword evidence="1" id="KW-0677">Repeat</keyword>
<dbReference type="GO" id="GO:0006417">
    <property type="term" value="P:regulation of translation"/>
    <property type="evidence" value="ECO:0007669"/>
    <property type="project" value="UniProtKB-KW"/>
</dbReference>
<feature type="repeat" description="Pumilio" evidence="4">
    <location>
        <begin position="335"/>
        <end position="370"/>
    </location>
</feature>
<feature type="repeat" description="Pumilio" evidence="4">
    <location>
        <begin position="299"/>
        <end position="334"/>
    </location>
</feature>
<keyword evidence="2" id="KW-0810">Translation regulation</keyword>
<feature type="repeat" description="Pumilio" evidence="4">
    <location>
        <begin position="371"/>
        <end position="406"/>
    </location>
</feature>
<proteinExistence type="predicted"/>
<evidence type="ECO:0000259" key="6">
    <source>
        <dbReference type="PROSITE" id="PS50303"/>
    </source>
</evidence>
<reference evidence="7 8" key="1">
    <citation type="submission" date="2019-07" db="EMBL/GenBank/DDBJ databases">
        <title>De Novo Assembly of kiwifruit Actinidia rufa.</title>
        <authorList>
            <person name="Sugita-Konishi S."/>
            <person name="Sato K."/>
            <person name="Mori E."/>
            <person name="Abe Y."/>
            <person name="Kisaki G."/>
            <person name="Hamano K."/>
            <person name="Suezawa K."/>
            <person name="Otani M."/>
            <person name="Fukuda T."/>
            <person name="Manabe T."/>
            <person name="Gomi K."/>
            <person name="Tabuchi M."/>
            <person name="Akimitsu K."/>
            <person name="Kataoka I."/>
        </authorList>
    </citation>
    <scope>NUCLEOTIDE SEQUENCE [LARGE SCALE GENOMIC DNA]</scope>
    <source>
        <strain evidence="8">cv. Fuchu</strain>
    </source>
</reference>
<dbReference type="OrthoDB" id="668540at2759"/>
<keyword evidence="3" id="KW-0694">RNA-binding</keyword>
<dbReference type="SMART" id="SM00025">
    <property type="entry name" value="Pumilio"/>
    <property type="match status" value="7"/>
</dbReference>
<dbReference type="Gene3D" id="1.25.10.10">
    <property type="entry name" value="Leucine-rich Repeat Variant"/>
    <property type="match status" value="1"/>
</dbReference>
<feature type="repeat" description="Pumilio" evidence="4">
    <location>
        <begin position="262"/>
        <end position="298"/>
    </location>
</feature>
<dbReference type="Pfam" id="PF00806">
    <property type="entry name" value="PUF"/>
    <property type="match status" value="7"/>
</dbReference>
<evidence type="ECO:0000256" key="1">
    <source>
        <dbReference type="ARBA" id="ARBA00022737"/>
    </source>
</evidence>
<feature type="domain" description="PUM-HD" evidence="6">
    <location>
        <begin position="165"/>
        <end position="482"/>
    </location>
</feature>
<dbReference type="PANTHER" id="PTHR12537:SF63">
    <property type="entry name" value="PUMILIO HOMOLOG 15"/>
    <property type="match status" value="1"/>
</dbReference>
<evidence type="ECO:0000256" key="5">
    <source>
        <dbReference type="SAM" id="MobiDB-lite"/>
    </source>
</evidence>
<dbReference type="AlphaFoldDB" id="A0A7J0FC29"/>
<dbReference type="GO" id="GO:0003729">
    <property type="term" value="F:mRNA binding"/>
    <property type="evidence" value="ECO:0007669"/>
    <property type="project" value="TreeGrafter"/>
</dbReference>
<dbReference type="CDD" id="cd07920">
    <property type="entry name" value="Pumilio"/>
    <property type="match status" value="1"/>
</dbReference>
<name>A0A7J0FC29_9ERIC</name>
<feature type="repeat" description="Pumilio" evidence="4">
    <location>
        <begin position="415"/>
        <end position="452"/>
    </location>
</feature>
<protein>
    <recommendedName>
        <fullName evidence="6">PUM-HD domain-containing protein</fullName>
    </recommendedName>
</protein>
<organism evidence="7 8">
    <name type="scientific">Actinidia rufa</name>
    <dbReference type="NCBI Taxonomy" id="165716"/>
    <lineage>
        <taxon>Eukaryota</taxon>
        <taxon>Viridiplantae</taxon>
        <taxon>Streptophyta</taxon>
        <taxon>Embryophyta</taxon>
        <taxon>Tracheophyta</taxon>
        <taxon>Spermatophyta</taxon>
        <taxon>Magnoliopsida</taxon>
        <taxon>eudicotyledons</taxon>
        <taxon>Gunneridae</taxon>
        <taxon>Pentapetalae</taxon>
        <taxon>asterids</taxon>
        <taxon>Ericales</taxon>
        <taxon>Actinidiaceae</taxon>
        <taxon>Actinidia</taxon>
    </lineage>
</organism>
<gene>
    <name evidence="7" type="ORF">Acr_11g0002820</name>
</gene>
<evidence type="ECO:0000313" key="8">
    <source>
        <dbReference type="Proteomes" id="UP000585474"/>
    </source>
</evidence>